<dbReference type="EMBL" id="MPUH01000180">
    <property type="protein sequence ID" value="OMJ87315.1"/>
    <property type="molecule type" value="Genomic_DNA"/>
</dbReference>
<evidence type="ECO:0000313" key="3">
    <source>
        <dbReference type="EMBL" id="OMJ87315.1"/>
    </source>
</evidence>
<evidence type="ECO:0000256" key="1">
    <source>
        <dbReference type="SAM" id="Phobius"/>
    </source>
</evidence>
<feature type="transmembrane region" description="Helical" evidence="1">
    <location>
        <begin position="83"/>
        <end position="103"/>
    </location>
</feature>
<dbReference type="PANTHER" id="PTHR22775:SF3">
    <property type="entry name" value="SORTING NEXIN-13"/>
    <property type="match status" value="1"/>
</dbReference>
<evidence type="ECO:0000259" key="2">
    <source>
        <dbReference type="PROSITE" id="PS50195"/>
    </source>
</evidence>
<evidence type="ECO:0000313" key="4">
    <source>
        <dbReference type="Proteomes" id="UP000187209"/>
    </source>
</evidence>
<feature type="transmembrane region" description="Helical" evidence="1">
    <location>
        <begin position="6"/>
        <end position="24"/>
    </location>
</feature>
<feature type="domain" description="PX" evidence="2">
    <location>
        <begin position="490"/>
        <end position="622"/>
    </location>
</feature>
<reference evidence="3 4" key="1">
    <citation type="submission" date="2016-11" db="EMBL/GenBank/DDBJ databases">
        <title>The macronuclear genome of Stentor coeruleus: a giant cell with tiny introns.</title>
        <authorList>
            <person name="Slabodnick M."/>
            <person name="Ruby J.G."/>
            <person name="Reiff S.B."/>
            <person name="Swart E.C."/>
            <person name="Gosai S."/>
            <person name="Prabakaran S."/>
            <person name="Witkowska E."/>
            <person name="Larue G.E."/>
            <person name="Fisher S."/>
            <person name="Freeman R.M."/>
            <person name="Gunawardena J."/>
            <person name="Chu W."/>
            <person name="Stover N.A."/>
            <person name="Gregory B.D."/>
            <person name="Nowacki M."/>
            <person name="Derisi J."/>
            <person name="Roy S.W."/>
            <person name="Marshall W.F."/>
            <person name="Sood P."/>
        </authorList>
    </citation>
    <scope>NUCLEOTIDE SEQUENCE [LARGE SCALE GENOMIC DNA]</scope>
    <source>
        <strain evidence="3">WM001</strain>
    </source>
</reference>
<keyword evidence="1" id="KW-0812">Transmembrane</keyword>
<keyword evidence="4" id="KW-1185">Reference proteome</keyword>
<dbReference type="SUPFAM" id="SSF64268">
    <property type="entry name" value="PX domain"/>
    <property type="match status" value="3"/>
</dbReference>
<dbReference type="PANTHER" id="PTHR22775">
    <property type="entry name" value="SORTING NEXIN"/>
    <property type="match status" value="1"/>
</dbReference>
<dbReference type="AlphaFoldDB" id="A0A1R2CEC8"/>
<dbReference type="Pfam" id="PF00787">
    <property type="entry name" value="PX"/>
    <property type="match status" value="2"/>
</dbReference>
<feature type="transmembrane region" description="Helical" evidence="1">
    <location>
        <begin position="115"/>
        <end position="134"/>
    </location>
</feature>
<comment type="caution">
    <text evidence="3">The sequence shown here is derived from an EMBL/GenBank/DDBJ whole genome shotgun (WGS) entry which is preliminary data.</text>
</comment>
<feature type="transmembrane region" description="Helical" evidence="1">
    <location>
        <begin position="146"/>
        <end position="171"/>
    </location>
</feature>
<gene>
    <name evidence="3" type="ORF">SteCoe_11001</name>
</gene>
<proteinExistence type="predicted"/>
<dbReference type="SMART" id="SM00312">
    <property type="entry name" value="PX"/>
    <property type="match status" value="2"/>
</dbReference>
<feature type="transmembrane region" description="Helical" evidence="1">
    <location>
        <begin position="45"/>
        <end position="63"/>
    </location>
</feature>
<dbReference type="Proteomes" id="UP000187209">
    <property type="component" value="Unassembled WGS sequence"/>
</dbReference>
<dbReference type="InterPro" id="IPR036871">
    <property type="entry name" value="PX_dom_sf"/>
</dbReference>
<dbReference type="CDD" id="cd06093">
    <property type="entry name" value="PX_domain"/>
    <property type="match status" value="1"/>
</dbReference>
<protein>
    <recommendedName>
        <fullName evidence="2">PX domain-containing protein</fullName>
    </recommendedName>
</protein>
<dbReference type="InterPro" id="IPR001683">
    <property type="entry name" value="PX_dom"/>
</dbReference>
<accession>A0A1R2CEC8</accession>
<feature type="domain" description="PX" evidence="2">
    <location>
        <begin position="206"/>
        <end position="489"/>
    </location>
</feature>
<keyword evidence="1" id="KW-0472">Membrane</keyword>
<dbReference type="GO" id="GO:0035091">
    <property type="term" value="F:phosphatidylinositol binding"/>
    <property type="evidence" value="ECO:0007669"/>
    <property type="project" value="InterPro"/>
</dbReference>
<dbReference type="Gene3D" id="3.30.1520.10">
    <property type="entry name" value="Phox-like domain"/>
    <property type="match status" value="2"/>
</dbReference>
<keyword evidence="1" id="KW-1133">Transmembrane helix</keyword>
<name>A0A1R2CEC8_9CILI</name>
<dbReference type="OrthoDB" id="290967at2759"/>
<dbReference type="PROSITE" id="PS50195">
    <property type="entry name" value="PX"/>
    <property type="match status" value="2"/>
</dbReference>
<organism evidence="3 4">
    <name type="scientific">Stentor coeruleus</name>
    <dbReference type="NCBI Taxonomy" id="5963"/>
    <lineage>
        <taxon>Eukaryota</taxon>
        <taxon>Sar</taxon>
        <taxon>Alveolata</taxon>
        <taxon>Ciliophora</taxon>
        <taxon>Postciliodesmatophora</taxon>
        <taxon>Heterotrichea</taxon>
        <taxon>Heterotrichida</taxon>
        <taxon>Stentoridae</taxon>
        <taxon>Stentor</taxon>
    </lineage>
</organism>
<sequence length="622" mass="72404">MVSYFVITHLPFILLPSYFILYTIQRIIRHWKDGKERARTSGGRLVIKLLATITCAIFELVHIADYSPNQNYSDGEIAFRISYFVLSGVAWAASSILVFFDYNRRLKAQWHGQRIFWILETPTNLALLLMNILVTDYNYSGVEFFSFSLIQIISYIVVTSISLFLAFLALFRPNDFTVISPNFPEKLEENFIVKDEGGIDKKLDEISLRISYTRYKIRQMQNSSLIQYKVNLNINTSIIHITRTLNDFEGLDRLLKSKFARGQIHARSFPEFPTEKLRSSSINERGQALCEYLNNLLSIEFMTPELIDFLNIEGEYRDILTLKHSQLIGERLPNEETILRNESFSGNYYSPYSTENTESFYGNSSRLQWIVKIRVLSHSQEDVSKEIDYYVKSKIPCLKFKHTKGFTIDDILSLHKAIKKQDLSIENPIKNYSILKNHVEDTVELRRMEIEHYLLEILNDPAFICKDALKFIGCDADLCSILDNIPEFSYTITDSIEWKGEIGEDSSHFIVYKVGISEKNTLSGIETEWKFSRRFREFFALNDRLIRRQSSTLLKNYLISKGKNTKDLNLPYLPGRSLAPLCTSQEIEERKIGLDFYIKELVMNPYVVCSYAFREFVDNKTQ</sequence>